<evidence type="ECO:0000259" key="11">
    <source>
        <dbReference type="PROSITE" id="PS50109"/>
    </source>
</evidence>
<dbReference type="Gene3D" id="3.30.565.10">
    <property type="entry name" value="Histidine kinase-like ATPase, C-terminal domain"/>
    <property type="match status" value="1"/>
</dbReference>
<evidence type="ECO:0000256" key="6">
    <source>
        <dbReference type="ARBA" id="ARBA00022777"/>
    </source>
</evidence>
<dbReference type="Pfam" id="PF02518">
    <property type="entry name" value="HATPase_c"/>
    <property type="match status" value="1"/>
</dbReference>
<keyword evidence="7" id="KW-0067">ATP-binding</keyword>
<evidence type="ECO:0000256" key="9">
    <source>
        <dbReference type="SAM" id="MobiDB-lite"/>
    </source>
</evidence>
<feature type="region of interest" description="Disordered" evidence="9">
    <location>
        <begin position="281"/>
        <end position="353"/>
    </location>
</feature>
<keyword evidence="10" id="KW-0812">Transmembrane</keyword>
<dbReference type="PANTHER" id="PTHR43711">
    <property type="entry name" value="TWO-COMPONENT HISTIDINE KINASE"/>
    <property type="match status" value="1"/>
</dbReference>
<dbReference type="PANTHER" id="PTHR43711:SF1">
    <property type="entry name" value="HISTIDINE KINASE 1"/>
    <property type="match status" value="1"/>
</dbReference>
<keyword evidence="8" id="KW-0902">Two-component regulatory system</keyword>
<feature type="transmembrane region" description="Helical" evidence="10">
    <location>
        <begin position="51"/>
        <end position="75"/>
    </location>
</feature>
<gene>
    <name evidence="12" type="ORF">ACFFK0_01145</name>
</gene>
<feature type="compositionally biased region" description="Gly residues" evidence="9">
    <location>
        <begin position="332"/>
        <end position="350"/>
    </location>
</feature>
<keyword evidence="5" id="KW-0547">Nucleotide-binding</keyword>
<evidence type="ECO:0000256" key="10">
    <source>
        <dbReference type="SAM" id="Phobius"/>
    </source>
</evidence>
<feature type="compositionally biased region" description="Gly residues" evidence="9">
    <location>
        <begin position="282"/>
        <end position="299"/>
    </location>
</feature>
<keyword evidence="3" id="KW-0597">Phosphoprotein</keyword>
<evidence type="ECO:0000256" key="7">
    <source>
        <dbReference type="ARBA" id="ARBA00022840"/>
    </source>
</evidence>
<dbReference type="InterPro" id="IPR050736">
    <property type="entry name" value="Sensor_HK_Regulatory"/>
</dbReference>
<evidence type="ECO:0000256" key="2">
    <source>
        <dbReference type="ARBA" id="ARBA00012438"/>
    </source>
</evidence>
<dbReference type="InterPro" id="IPR036097">
    <property type="entry name" value="HisK_dim/P_sf"/>
</dbReference>
<dbReference type="RefSeq" id="WP_377467784.1">
    <property type="nucleotide sequence ID" value="NZ_JBHLWN010000008.1"/>
</dbReference>
<dbReference type="InterPro" id="IPR005467">
    <property type="entry name" value="His_kinase_dom"/>
</dbReference>
<dbReference type="SMART" id="SM00387">
    <property type="entry name" value="HATPase_c"/>
    <property type="match status" value="1"/>
</dbReference>
<dbReference type="InterPro" id="IPR004358">
    <property type="entry name" value="Sig_transdc_His_kin-like_C"/>
</dbReference>
<keyword evidence="13" id="KW-1185">Reference proteome</keyword>
<dbReference type="CDD" id="cd00082">
    <property type="entry name" value="HisKA"/>
    <property type="match status" value="1"/>
</dbReference>
<keyword evidence="4" id="KW-0808">Transferase</keyword>
<dbReference type="InterPro" id="IPR003594">
    <property type="entry name" value="HATPase_dom"/>
</dbReference>
<organism evidence="12 13">
    <name type="scientific">Paenibacillus chartarius</name>
    <dbReference type="NCBI Taxonomy" id="747481"/>
    <lineage>
        <taxon>Bacteria</taxon>
        <taxon>Bacillati</taxon>
        <taxon>Bacillota</taxon>
        <taxon>Bacilli</taxon>
        <taxon>Bacillales</taxon>
        <taxon>Paenibacillaceae</taxon>
        <taxon>Paenibacillus</taxon>
    </lineage>
</organism>
<dbReference type="EMBL" id="JBHLWN010000008">
    <property type="protein sequence ID" value="MFC0211062.1"/>
    <property type="molecule type" value="Genomic_DNA"/>
</dbReference>
<protein>
    <recommendedName>
        <fullName evidence="2">histidine kinase</fullName>
        <ecNumber evidence="2">2.7.13.3</ecNumber>
    </recommendedName>
</protein>
<keyword evidence="10" id="KW-0472">Membrane</keyword>
<dbReference type="Pfam" id="PF00512">
    <property type="entry name" value="HisKA"/>
    <property type="match status" value="1"/>
</dbReference>
<evidence type="ECO:0000313" key="12">
    <source>
        <dbReference type="EMBL" id="MFC0211062.1"/>
    </source>
</evidence>
<dbReference type="Gene3D" id="1.10.287.130">
    <property type="match status" value="1"/>
</dbReference>
<keyword evidence="10" id="KW-1133">Transmembrane helix</keyword>
<sequence length="448" mass="48247">MRGRRGKRFGAGALASRIALPVAILFAAWAAAQYGLWGLYSWLDARPPEWIASFITLLTAMSLIVLTVGLLGFVFKDRRRNMFDSLIESIRRIGRGQLDEPIALEEVHVDWPMAELLASINTMTSELSQMEKMRQEFISNVSHEFQSPLTSIGGFARTLRRDDLSAEERERYLDIIEKECARLSRLSDNLLKLTSLESEHQPVKKTEYRLDRQLRDIVLSAEPQWAGKGLDVEAGLEEHLTVTADEELMSQVWTNLLHNAVKFTPPGGMIRVEAVTVRAGEDGWGGGPVEGEGESGGIGRSVSGAYDNGIGRGNGNGNGNGNSDGHANGSNSGSGGDGGRGSGSGRGSDGGADAVRVTFADTGVGLSAEQQQHVFERFYKADRSRHREHGGSGLGLAIVRKIVELHGGTVAVSSAPGEGAAFTVTLPLSADGDVMPADRQVEPKLRRG</sequence>
<dbReference type="PROSITE" id="PS50109">
    <property type="entry name" value="HIS_KIN"/>
    <property type="match status" value="1"/>
</dbReference>
<dbReference type="GO" id="GO:0016301">
    <property type="term" value="F:kinase activity"/>
    <property type="evidence" value="ECO:0007669"/>
    <property type="project" value="UniProtKB-KW"/>
</dbReference>
<dbReference type="SUPFAM" id="SSF47384">
    <property type="entry name" value="Homodimeric domain of signal transducing histidine kinase"/>
    <property type="match status" value="1"/>
</dbReference>
<feature type="compositionally biased region" description="Gly residues" evidence="9">
    <location>
        <begin position="310"/>
        <end position="322"/>
    </location>
</feature>
<dbReference type="Proteomes" id="UP001589776">
    <property type="component" value="Unassembled WGS sequence"/>
</dbReference>
<feature type="domain" description="Histidine kinase" evidence="11">
    <location>
        <begin position="140"/>
        <end position="430"/>
    </location>
</feature>
<keyword evidence="6 12" id="KW-0418">Kinase</keyword>
<dbReference type="SMART" id="SM00388">
    <property type="entry name" value="HisKA"/>
    <property type="match status" value="1"/>
</dbReference>
<evidence type="ECO:0000256" key="1">
    <source>
        <dbReference type="ARBA" id="ARBA00000085"/>
    </source>
</evidence>
<dbReference type="InterPro" id="IPR036890">
    <property type="entry name" value="HATPase_C_sf"/>
</dbReference>
<comment type="caution">
    <text evidence="12">The sequence shown here is derived from an EMBL/GenBank/DDBJ whole genome shotgun (WGS) entry which is preliminary data.</text>
</comment>
<evidence type="ECO:0000256" key="3">
    <source>
        <dbReference type="ARBA" id="ARBA00022553"/>
    </source>
</evidence>
<evidence type="ECO:0000313" key="13">
    <source>
        <dbReference type="Proteomes" id="UP001589776"/>
    </source>
</evidence>
<comment type="catalytic activity">
    <reaction evidence="1">
        <text>ATP + protein L-histidine = ADP + protein N-phospho-L-histidine.</text>
        <dbReference type="EC" id="2.7.13.3"/>
    </reaction>
</comment>
<accession>A0ABV6DEI3</accession>
<dbReference type="EC" id="2.7.13.3" evidence="2"/>
<dbReference type="SUPFAM" id="SSF55874">
    <property type="entry name" value="ATPase domain of HSP90 chaperone/DNA topoisomerase II/histidine kinase"/>
    <property type="match status" value="1"/>
</dbReference>
<evidence type="ECO:0000256" key="4">
    <source>
        <dbReference type="ARBA" id="ARBA00022679"/>
    </source>
</evidence>
<name>A0ABV6DEI3_9BACL</name>
<proteinExistence type="predicted"/>
<reference evidence="12 13" key="1">
    <citation type="submission" date="2024-09" db="EMBL/GenBank/DDBJ databases">
        <authorList>
            <person name="Sun Q."/>
            <person name="Mori K."/>
        </authorList>
    </citation>
    <scope>NUCLEOTIDE SEQUENCE [LARGE SCALE GENOMIC DNA]</scope>
    <source>
        <strain evidence="12 13">CCM 7759</strain>
    </source>
</reference>
<dbReference type="PRINTS" id="PR00344">
    <property type="entry name" value="BCTRLSENSOR"/>
</dbReference>
<evidence type="ECO:0000256" key="5">
    <source>
        <dbReference type="ARBA" id="ARBA00022741"/>
    </source>
</evidence>
<evidence type="ECO:0000256" key="8">
    <source>
        <dbReference type="ARBA" id="ARBA00023012"/>
    </source>
</evidence>
<feature type="transmembrane region" description="Helical" evidence="10">
    <location>
        <begin position="12"/>
        <end position="31"/>
    </location>
</feature>
<dbReference type="InterPro" id="IPR003661">
    <property type="entry name" value="HisK_dim/P_dom"/>
</dbReference>